<evidence type="ECO:0000256" key="3">
    <source>
        <dbReference type="ARBA" id="ARBA00023315"/>
    </source>
</evidence>
<dbReference type="AlphaFoldDB" id="A0A915CDM3"/>
<evidence type="ECO:0000256" key="1">
    <source>
        <dbReference type="ARBA" id="ARBA00010982"/>
    </source>
</evidence>
<reference evidence="6" key="1">
    <citation type="submission" date="2022-11" db="UniProtKB">
        <authorList>
            <consortium name="WormBaseParasite"/>
        </authorList>
    </citation>
    <scope>IDENTIFICATION</scope>
</reference>
<dbReference type="InterPro" id="IPR020616">
    <property type="entry name" value="Thiolase_N"/>
</dbReference>
<evidence type="ECO:0000259" key="4">
    <source>
        <dbReference type="Pfam" id="PF00108"/>
    </source>
</evidence>
<keyword evidence="5" id="KW-1185">Reference proteome</keyword>
<feature type="domain" description="Thiolase N-terminal" evidence="4">
    <location>
        <begin position="27"/>
        <end position="213"/>
    </location>
</feature>
<evidence type="ECO:0000313" key="5">
    <source>
        <dbReference type="Proteomes" id="UP000887569"/>
    </source>
</evidence>
<dbReference type="Gene3D" id="3.40.47.10">
    <property type="match status" value="1"/>
</dbReference>
<comment type="similarity">
    <text evidence="1">Belongs to the thiolase-like superfamily. Thiolase family.</text>
</comment>
<dbReference type="PROSITE" id="PS00098">
    <property type="entry name" value="THIOLASE_1"/>
    <property type="match status" value="1"/>
</dbReference>
<dbReference type="GO" id="GO:0003985">
    <property type="term" value="F:acetyl-CoA C-acetyltransferase activity"/>
    <property type="evidence" value="ECO:0007669"/>
    <property type="project" value="TreeGrafter"/>
</dbReference>
<dbReference type="InterPro" id="IPR016039">
    <property type="entry name" value="Thiolase-like"/>
</dbReference>
<dbReference type="PANTHER" id="PTHR18919">
    <property type="entry name" value="ACETYL-COA C-ACYLTRANSFERASE"/>
    <property type="match status" value="1"/>
</dbReference>
<dbReference type="InterPro" id="IPR002155">
    <property type="entry name" value="Thiolase"/>
</dbReference>
<proteinExistence type="inferred from homology"/>
<sequence>RRSKLRMREDCRQRLNSQIMDIGKRDVYILSAVRTPIASFRSTLTSLSAVDLGIIVTKEAIRRSLLPSSAIEEAIVGNVLSAGLGQNIARQIAIASEIPKSSQCVTINKVCSSSMKAIIMGAQAIQVGYRRIVVALGSESMSNVPFYVPRGEIPFGGVQLVDGLQRDGLMDSIENQPMGLCAEKTVKDYAFTREQLDAYAIESYRKAEHAWKYLKNEVHLLC</sequence>
<dbReference type="SUPFAM" id="SSF53901">
    <property type="entry name" value="Thiolase-like"/>
    <property type="match status" value="1"/>
</dbReference>
<evidence type="ECO:0000256" key="2">
    <source>
        <dbReference type="ARBA" id="ARBA00022679"/>
    </source>
</evidence>
<keyword evidence="3" id="KW-0012">Acyltransferase</keyword>
<dbReference type="WBParaSite" id="PgR127_g012_t02">
    <property type="protein sequence ID" value="PgR127_g012_t02"/>
    <property type="gene ID" value="PgR127_g012"/>
</dbReference>
<keyword evidence="2" id="KW-0808">Transferase</keyword>
<dbReference type="Pfam" id="PF00108">
    <property type="entry name" value="Thiolase_N"/>
    <property type="match status" value="1"/>
</dbReference>
<dbReference type="GO" id="GO:0006635">
    <property type="term" value="P:fatty acid beta-oxidation"/>
    <property type="evidence" value="ECO:0007669"/>
    <property type="project" value="TreeGrafter"/>
</dbReference>
<accession>A0A915CDM3</accession>
<dbReference type="PANTHER" id="PTHR18919:SF133">
    <property type="entry name" value="ACETYL-COA C-ACETYLTRANSFERASE"/>
    <property type="match status" value="1"/>
</dbReference>
<dbReference type="CDD" id="cd00751">
    <property type="entry name" value="thiolase"/>
    <property type="match status" value="1"/>
</dbReference>
<dbReference type="GO" id="GO:0005739">
    <property type="term" value="C:mitochondrion"/>
    <property type="evidence" value="ECO:0007669"/>
    <property type="project" value="TreeGrafter"/>
</dbReference>
<name>A0A915CDM3_PARUN</name>
<protein>
    <submittedName>
        <fullName evidence="6">Thiolase N-terminal domain-containing protein</fullName>
    </submittedName>
</protein>
<evidence type="ECO:0000313" key="6">
    <source>
        <dbReference type="WBParaSite" id="PgR127_g012_t02"/>
    </source>
</evidence>
<dbReference type="Proteomes" id="UP000887569">
    <property type="component" value="Unplaced"/>
</dbReference>
<dbReference type="InterPro" id="IPR020615">
    <property type="entry name" value="Thiolase_acyl_enz_int_AS"/>
</dbReference>
<organism evidence="5 6">
    <name type="scientific">Parascaris univalens</name>
    <name type="common">Nematode worm</name>
    <dbReference type="NCBI Taxonomy" id="6257"/>
    <lineage>
        <taxon>Eukaryota</taxon>
        <taxon>Metazoa</taxon>
        <taxon>Ecdysozoa</taxon>
        <taxon>Nematoda</taxon>
        <taxon>Chromadorea</taxon>
        <taxon>Rhabditida</taxon>
        <taxon>Spirurina</taxon>
        <taxon>Ascaridomorpha</taxon>
        <taxon>Ascaridoidea</taxon>
        <taxon>Ascarididae</taxon>
        <taxon>Parascaris</taxon>
    </lineage>
</organism>